<comment type="caution">
    <text evidence="1">The sequence shown here is derived from an EMBL/GenBank/DDBJ whole genome shotgun (WGS) entry which is preliminary data.</text>
</comment>
<protein>
    <submittedName>
        <fullName evidence="1">Uncharacterized protein</fullName>
    </submittedName>
</protein>
<name>A0ACC2IJ17_9PLEO</name>
<gene>
    <name evidence="1" type="ORF">OPT61_g3106</name>
</gene>
<dbReference type="Proteomes" id="UP001153331">
    <property type="component" value="Unassembled WGS sequence"/>
</dbReference>
<reference evidence="1" key="1">
    <citation type="submission" date="2022-11" db="EMBL/GenBank/DDBJ databases">
        <title>Genome Sequence of Boeremia exigua.</title>
        <authorList>
            <person name="Buettner E."/>
        </authorList>
    </citation>
    <scope>NUCLEOTIDE SEQUENCE</scope>
    <source>
        <strain evidence="1">CU02</strain>
    </source>
</reference>
<evidence type="ECO:0000313" key="2">
    <source>
        <dbReference type="Proteomes" id="UP001153331"/>
    </source>
</evidence>
<evidence type="ECO:0000313" key="1">
    <source>
        <dbReference type="EMBL" id="KAJ8115189.1"/>
    </source>
</evidence>
<sequence>MPRRQFVADLAAAVRDASVAGISDVQSGGDDGEFTFMCVADGDNLQISVLIPDLSEYPSSHECMIFVPDNASASIASTLATTSATGKTVQQILMLVSRTLASTDSDGDRRMLNLEKFDDVEEGSDGDDEFGEEYFPGDEDLLPNGFTNGQQTRSADSFTEPTLALRHRIRRDLLTAKNAGFKVGYLGGLMDGLGCYVSISIRIAKLGISEEAMQAWQVEPTEYLATLLHYPAGYKTMDDIRSYDSNQAQHNLAMRIGISQSYKPTLQEAVQAFTSLSKDDKRRSGASQDTETQQPAGVQRGFRPSFISRPLDELLAQRFHILLKYRYAGMDWNGAELFYNDQMMRPTSNHSAGSENKYYKREVVDTVYPPLVTADHILQATGKEHSLPLVGMQFVLRHFVRCTEFCLVCFRKLADDLQAIKPYVCDNPLCLYQYMSLGFGPSIEHEVLSQPKVVDLLVSFCYASARQSRLKDFPAGLALMVPPSDSYEVEYACSQFHQYPFHRPPFVQQPPVQQPPQKPSSGSAIAPRAMRINMDNREILFEDKATQCPVRANDWITVRLDEEPSKSLHCRVVDTSCYPTIRISTTVEPAVATLDDCSRGRPLPAPAAQPSPARKPASALPRRPNEFRPAKFQIYNQNFDDLSDQNKQQVICLLLDLLPSVNDMRQYLLRKGQSSLSTWTDRLPPAVLGLLRWIIASNRACILQVDAEDTAPLRRKSEDRLYGMSQWAQFRFAMGAPDKERRFIEAVRNVSGRLHLKFPTLFAWHGSPLHNWHSIIREGLHFKETHHGRAFGHGVYHSLDVGTSLGYSGIGGHGYTWPNSELNISKALALNEICNAPQEFVSRTPHLVVAQLDWIQTRYLFVSSARQTTNSKEKTSVPLDILEQDPSVTPMGDDGKLIIPVHAITGNRRPKALNTTKFKRQKATGKSKYDAIEIDDDDTSSVATLDEDRIILEDDAPTNEQSAGFSKIEKGKSKSGGFVHRLKLPSKPLTEYRPGLLDYSSLPMLQQPSWASSAATKCLMRDFKALIKTQNEQPLHELGWHIDEHKVENMYQWIVELHSFDQTLPMAQDMKKQGVNSVVLELRFGKDYPMAPPFVRVIRPRFLSFAAGGGGHVTAGGAMCMELLTNDGWSAASSIESVLVQVRMAITSLDPKPARLERAGRYDYGVGEAVEAYIRSCVVHGWTVPVGFKETAYGGAEGPIHSG</sequence>
<accession>A0ACC2IJ17</accession>
<dbReference type="EMBL" id="JAPHNI010000153">
    <property type="protein sequence ID" value="KAJ8115189.1"/>
    <property type="molecule type" value="Genomic_DNA"/>
</dbReference>
<keyword evidence="2" id="KW-1185">Reference proteome</keyword>
<organism evidence="1 2">
    <name type="scientific">Boeremia exigua</name>
    <dbReference type="NCBI Taxonomy" id="749465"/>
    <lineage>
        <taxon>Eukaryota</taxon>
        <taxon>Fungi</taxon>
        <taxon>Dikarya</taxon>
        <taxon>Ascomycota</taxon>
        <taxon>Pezizomycotina</taxon>
        <taxon>Dothideomycetes</taxon>
        <taxon>Pleosporomycetidae</taxon>
        <taxon>Pleosporales</taxon>
        <taxon>Pleosporineae</taxon>
        <taxon>Didymellaceae</taxon>
        <taxon>Boeremia</taxon>
    </lineage>
</organism>
<proteinExistence type="predicted"/>